<organism evidence="2">
    <name type="scientific">Oryza brachyantha</name>
    <name type="common">malo sina</name>
    <dbReference type="NCBI Taxonomy" id="4533"/>
    <lineage>
        <taxon>Eukaryota</taxon>
        <taxon>Viridiplantae</taxon>
        <taxon>Streptophyta</taxon>
        <taxon>Embryophyta</taxon>
        <taxon>Tracheophyta</taxon>
        <taxon>Spermatophyta</taxon>
        <taxon>Magnoliopsida</taxon>
        <taxon>Liliopsida</taxon>
        <taxon>Poales</taxon>
        <taxon>Poaceae</taxon>
        <taxon>BOP clade</taxon>
        <taxon>Oryzoideae</taxon>
        <taxon>Oryzeae</taxon>
        <taxon>Oryzinae</taxon>
        <taxon>Oryza</taxon>
    </lineage>
</organism>
<feature type="region of interest" description="Disordered" evidence="1">
    <location>
        <begin position="1"/>
        <end position="20"/>
    </location>
</feature>
<feature type="compositionally biased region" description="Basic and acidic residues" evidence="1">
    <location>
        <begin position="1"/>
        <end position="12"/>
    </location>
</feature>
<proteinExistence type="predicted"/>
<name>J3MQB6_ORYBR</name>
<dbReference type="PANTHER" id="PTHR33063:SF16">
    <property type="entry name" value="OS02G0241300 PROTEIN"/>
    <property type="match status" value="1"/>
</dbReference>
<reference evidence="2" key="2">
    <citation type="submission" date="2013-04" db="UniProtKB">
        <authorList>
            <consortium name="EnsemblPlants"/>
        </authorList>
    </citation>
    <scope>IDENTIFICATION</scope>
</reference>
<protein>
    <submittedName>
        <fullName evidence="2">Uncharacterized protein</fullName>
    </submittedName>
</protein>
<dbReference type="eggNOG" id="ENOG502R3GE">
    <property type="taxonomic scope" value="Eukaryota"/>
</dbReference>
<dbReference type="HOGENOM" id="CLU_755183_0_0_1"/>
<evidence type="ECO:0000313" key="3">
    <source>
        <dbReference type="Proteomes" id="UP000006038"/>
    </source>
</evidence>
<dbReference type="EnsemblPlants" id="OB08G12950.1">
    <property type="protein sequence ID" value="OB08G12950.1"/>
    <property type="gene ID" value="OB08G12950"/>
</dbReference>
<feature type="compositionally biased region" description="Basic residues" evidence="1">
    <location>
        <begin position="36"/>
        <end position="52"/>
    </location>
</feature>
<feature type="region of interest" description="Disordered" evidence="1">
    <location>
        <begin position="344"/>
        <end position="367"/>
    </location>
</feature>
<dbReference type="PANTHER" id="PTHR33063">
    <property type="entry name" value="OS02G0583500 PROTEIN"/>
    <property type="match status" value="1"/>
</dbReference>
<feature type="compositionally biased region" description="Acidic residues" evidence="1">
    <location>
        <begin position="58"/>
        <end position="67"/>
    </location>
</feature>
<dbReference type="Proteomes" id="UP000006038">
    <property type="component" value="Chromosome 8"/>
</dbReference>
<evidence type="ECO:0000256" key="1">
    <source>
        <dbReference type="SAM" id="MobiDB-lite"/>
    </source>
</evidence>
<accession>J3MQB6</accession>
<dbReference type="Gramene" id="OB08G12950.1">
    <property type="protein sequence ID" value="OB08G12950.1"/>
    <property type="gene ID" value="OB08G12950"/>
</dbReference>
<keyword evidence="3" id="KW-1185">Reference proteome</keyword>
<sequence length="367" mass="41681">MELTDYERKQNENIKNNEAMVQSLHLRKLVESLSKTTKRKSANKHTRCHKNMSKNVEDEGSDSEYDPCLEKCTQSDEDNPELEKDGIGQDALEEEICTSTRPHVKFCFLDLPGFFDGSWSPPVDGINMPISLNTSVGGQSQLGNNLNEDYSTFNTNNHTIDGDACEDQHAQVHSNSSLVVSIGGAPTPKRRDVRKRTMGHGLDKINERHGSRLAIFVPEGKIRPEHPVQAAKLASECGVALRDHLPIYPHWKNYKKVYKNDNNEGATVENIDHISKTRLAVDVNHDGPSKKTCEDIVKKGVRQQRYHLKKNYFNGLSYEQIQLRGPPPNVNAADWEKLLKKWNDPKHKETCDKNKENRGQVKLHQRT</sequence>
<evidence type="ECO:0000313" key="2">
    <source>
        <dbReference type="EnsemblPlants" id="OB08G12950.1"/>
    </source>
</evidence>
<feature type="compositionally biased region" description="Basic and acidic residues" evidence="1">
    <location>
        <begin position="344"/>
        <end position="359"/>
    </location>
</feature>
<dbReference type="AlphaFoldDB" id="J3MQB6"/>
<reference evidence="2" key="1">
    <citation type="journal article" date="2013" name="Nat. Commun.">
        <title>Whole-genome sequencing of Oryza brachyantha reveals mechanisms underlying Oryza genome evolution.</title>
        <authorList>
            <person name="Chen J."/>
            <person name="Huang Q."/>
            <person name="Gao D."/>
            <person name="Wang J."/>
            <person name="Lang Y."/>
            <person name="Liu T."/>
            <person name="Li B."/>
            <person name="Bai Z."/>
            <person name="Luis Goicoechea J."/>
            <person name="Liang C."/>
            <person name="Chen C."/>
            <person name="Zhang W."/>
            <person name="Sun S."/>
            <person name="Liao Y."/>
            <person name="Zhang X."/>
            <person name="Yang L."/>
            <person name="Song C."/>
            <person name="Wang M."/>
            <person name="Shi J."/>
            <person name="Liu G."/>
            <person name="Liu J."/>
            <person name="Zhou H."/>
            <person name="Zhou W."/>
            <person name="Yu Q."/>
            <person name="An N."/>
            <person name="Chen Y."/>
            <person name="Cai Q."/>
            <person name="Wang B."/>
            <person name="Liu B."/>
            <person name="Min J."/>
            <person name="Huang Y."/>
            <person name="Wu H."/>
            <person name="Li Z."/>
            <person name="Zhang Y."/>
            <person name="Yin Y."/>
            <person name="Song W."/>
            <person name="Jiang J."/>
            <person name="Jackson S.A."/>
            <person name="Wing R.A."/>
            <person name="Wang J."/>
            <person name="Chen M."/>
        </authorList>
    </citation>
    <scope>NUCLEOTIDE SEQUENCE [LARGE SCALE GENOMIC DNA]</scope>
    <source>
        <strain evidence="2">cv. IRGC 101232</strain>
    </source>
</reference>
<feature type="region of interest" description="Disordered" evidence="1">
    <location>
        <begin position="32"/>
        <end position="84"/>
    </location>
</feature>